<dbReference type="SUPFAM" id="SSF48726">
    <property type="entry name" value="Immunoglobulin"/>
    <property type="match status" value="3"/>
</dbReference>
<evidence type="ECO:0000256" key="2">
    <source>
        <dbReference type="ARBA" id="ARBA00023130"/>
    </source>
</evidence>
<evidence type="ECO:0000256" key="1">
    <source>
        <dbReference type="ARBA" id="ARBA00022729"/>
    </source>
</evidence>
<dbReference type="GO" id="GO:0002250">
    <property type="term" value="P:adaptive immune response"/>
    <property type="evidence" value="ECO:0007669"/>
    <property type="project" value="UniProtKB-KW"/>
</dbReference>
<keyword evidence="2" id="KW-1064">Adaptive immunity</keyword>
<reference evidence="7 8" key="1">
    <citation type="journal article" date="2013" name="Proc. Natl. Acad. Sci. U.S.A.">
        <title>The king cobra genome reveals dynamic gene evolution and adaptation in the snake venom system.</title>
        <authorList>
            <person name="Vonk F.J."/>
            <person name="Casewell N.R."/>
            <person name="Henkel C.V."/>
            <person name="Heimberg A.M."/>
            <person name="Jansen H.J."/>
            <person name="McCleary R.J."/>
            <person name="Kerkkamp H.M."/>
            <person name="Vos R.A."/>
            <person name="Guerreiro I."/>
            <person name="Calvete J.J."/>
            <person name="Wuster W."/>
            <person name="Woods A.E."/>
            <person name="Logan J.M."/>
            <person name="Harrison R.A."/>
            <person name="Castoe T.A."/>
            <person name="de Koning A.P."/>
            <person name="Pollock D.D."/>
            <person name="Yandell M."/>
            <person name="Calderon D."/>
            <person name="Renjifo C."/>
            <person name="Currier R.B."/>
            <person name="Salgado D."/>
            <person name="Pla D."/>
            <person name="Sanz L."/>
            <person name="Hyder A.S."/>
            <person name="Ribeiro J.M."/>
            <person name="Arntzen J.W."/>
            <person name="van den Thillart G.E."/>
            <person name="Boetzer M."/>
            <person name="Pirovano W."/>
            <person name="Dirks R.P."/>
            <person name="Spaink H.P."/>
            <person name="Duboule D."/>
            <person name="McGlinn E."/>
            <person name="Kini R.M."/>
            <person name="Richardson M.K."/>
        </authorList>
    </citation>
    <scope>NUCLEOTIDE SEQUENCE</scope>
    <source>
        <tissue evidence="7">Blood</tissue>
    </source>
</reference>
<dbReference type="AlphaFoldDB" id="V8N9Q7"/>
<feature type="non-terminal residue" evidence="7">
    <location>
        <position position="288"/>
    </location>
</feature>
<dbReference type="EMBL" id="AZIM01006032">
    <property type="protein sequence ID" value="ETE58974.1"/>
    <property type="molecule type" value="Genomic_DNA"/>
</dbReference>
<evidence type="ECO:0000259" key="6">
    <source>
        <dbReference type="PROSITE" id="PS50835"/>
    </source>
</evidence>
<dbReference type="InterPro" id="IPR013106">
    <property type="entry name" value="Ig_V-set"/>
</dbReference>
<dbReference type="InterPro" id="IPR036179">
    <property type="entry name" value="Ig-like_dom_sf"/>
</dbReference>
<feature type="domain" description="Ig-like" evidence="6">
    <location>
        <begin position="165"/>
        <end position="288"/>
    </location>
</feature>
<accession>V8N9Q7</accession>
<dbReference type="PANTHER" id="PTHR19367:SF18">
    <property type="entry name" value="T CELL RECEPTOR ALPHA VARIABLE 16"/>
    <property type="match status" value="1"/>
</dbReference>
<evidence type="ECO:0000313" key="7">
    <source>
        <dbReference type="EMBL" id="ETE58974.1"/>
    </source>
</evidence>
<dbReference type="InterPro" id="IPR007110">
    <property type="entry name" value="Ig-like_dom"/>
</dbReference>
<dbReference type="PANTHER" id="PTHR19367">
    <property type="entry name" value="T-CELL RECEPTOR ALPHA CHAIN V REGION"/>
    <property type="match status" value="1"/>
</dbReference>
<dbReference type="GO" id="GO:0042101">
    <property type="term" value="C:T cell receptor complex"/>
    <property type="evidence" value="ECO:0007669"/>
    <property type="project" value="UniProtKB-KW"/>
</dbReference>
<keyword evidence="5" id="KW-0391">Immunity</keyword>
<dbReference type="Gene3D" id="2.60.40.10">
    <property type="entry name" value="Immunoglobulins"/>
    <property type="match status" value="3"/>
</dbReference>
<keyword evidence="8" id="KW-1185">Reference proteome</keyword>
<keyword evidence="5" id="KW-1279">T cell receptor</keyword>
<proteinExistence type="predicted"/>
<feature type="non-terminal residue" evidence="7">
    <location>
        <position position="1"/>
    </location>
</feature>
<dbReference type="Pfam" id="PF07686">
    <property type="entry name" value="V-set"/>
    <property type="match status" value="1"/>
</dbReference>
<dbReference type="PROSITE" id="PS50835">
    <property type="entry name" value="IG_LIKE"/>
    <property type="match status" value="1"/>
</dbReference>
<protein>
    <recommendedName>
        <fullName evidence="6">Ig-like domain-containing protein</fullName>
    </recommendedName>
</protein>
<comment type="caution">
    <text evidence="7">The sequence shown here is derived from an EMBL/GenBank/DDBJ whole genome shotgun (WGS) entry which is preliminary data.</text>
</comment>
<keyword evidence="3" id="KW-0675">Receptor</keyword>
<keyword evidence="4" id="KW-0393">Immunoglobulin domain</keyword>
<dbReference type="InterPro" id="IPR013783">
    <property type="entry name" value="Ig-like_fold"/>
</dbReference>
<evidence type="ECO:0000313" key="8">
    <source>
        <dbReference type="Proteomes" id="UP000018936"/>
    </source>
</evidence>
<keyword evidence="1" id="KW-0732">Signal</keyword>
<organism evidence="7 8">
    <name type="scientific">Ophiophagus hannah</name>
    <name type="common">King cobra</name>
    <name type="synonym">Naja hannah</name>
    <dbReference type="NCBI Taxonomy" id="8665"/>
    <lineage>
        <taxon>Eukaryota</taxon>
        <taxon>Metazoa</taxon>
        <taxon>Chordata</taxon>
        <taxon>Craniata</taxon>
        <taxon>Vertebrata</taxon>
        <taxon>Euteleostomi</taxon>
        <taxon>Lepidosauria</taxon>
        <taxon>Squamata</taxon>
        <taxon>Bifurcata</taxon>
        <taxon>Unidentata</taxon>
        <taxon>Episquamata</taxon>
        <taxon>Toxicofera</taxon>
        <taxon>Serpentes</taxon>
        <taxon>Colubroidea</taxon>
        <taxon>Elapidae</taxon>
        <taxon>Elapinae</taxon>
        <taxon>Ophiophagus</taxon>
    </lineage>
</organism>
<evidence type="ECO:0000256" key="3">
    <source>
        <dbReference type="ARBA" id="ARBA00023170"/>
    </source>
</evidence>
<gene>
    <name evidence="7" type="ORF">L345_15297</name>
</gene>
<dbReference type="OrthoDB" id="8947657at2759"/>
<evidence type="ECO:0000256" key="4">
    <source>
        <dbReference type="ARBA" id="ARBA00023319"/>
    </source>
</evidence>
<sequence>MEKFAFVTLTLQNSSQHPGQPLKLFLTEFENYSQGFHAAYCEGDKSVTFNLEKDVIQLKDSAVYFCAIRDTMRESRRGANQKQEQRITRGSTGQSVIQTSGILTVTEGQPVSLNCFFEAQSGSINFPFWYIQHAGQPPELLLNEIDNKTQGFQAIHHKNVIISIPSLSSRQHGGSTGQSVKQASGTVAVTEGQAVSLHCSYEAQYSGTINTYWYIQHPGQPLKLLLTEYENYGKGFRATHHKGNKNGTYNLEEEASQLKDSAVYFCAIRDTMRESRRGANQKQEKRIK</sequence>
<evidence type="ECO:0000256" key="5">
    <source>
        <dbReference type="ARBA" id="ARBA00043266"/>
    </source>
</evidence>
<dbReference type="Proteomes" id="UP000018936">
    <property type="component" value="Unassembled WGS sequence"/>
</dbReference>
<dbReference type="InterPro" id="IPR051287">
    <property type="entry name" value="TCR_variable_region"/>
</dbReference>
<name>V8N9Q7_OPHHA</name>